<evidence type="ECO:0000313" key="6">
    <source>
        <dbReference type="EMBL" id="OLU36472.1"/>
    </source>
</evidence>
<comment type="caution">
    <text evidence="6">The sequence shown here is derived from an EMBL/GenBank/DDBJ whole genome shotgun (WGS) entry which is preliminary data.</text>
</comment>
<evidence type="ECO:0000259" key="5">
    <source>
        <dbReference type="PROSITE" id="PS51656"/>
    </source>
</evidence>
<proteinExistence type="predicted"/>
<keyword evidence="3" id="KW-0408">Iron</keyword>
<dbReference type="InterPro" id="IPR007202">
    <property type="entry name" value="4Fe-4S_dom"/>
</dbReference>
<dbReference type="OrthoDB" id="9789936at2"/>
<evidence type="ECO:0000313" key="7">
    <source>
        <dbReference type="Proteomes" id="UP000186341"/>
    </source>
</evidence>
<dbReference type="GeneID" id="82203943"/>
<reference evidence="6 7" key="1">
    <citation type="submission" date="2016-11" db="EMBL/GenBank/DDBJ databases">
        <title>Description of two novel members of the family Erysipelotrichaceae: Ileibacterium lipovorans gen. nov., sp. nov. and Dubosiella newyorkensis, gen. nov., sp. nov.</title>
        <authorList>
            <person name="Cox L.M."/>
            <person name="Sohn J."/>
            <person name="Tyrrell K.L."/>
            <person name="Citron D.M."/>
            <person name="Lawson P.A."/>
            <person name="Patel N.B."/>
            <person name="Iizumi T."/>
            <person name="Perez-Perez G.I."/>
            <person name="Goldstein E.J."/>
            <person name="Blaser M.J."/>
        </authorList>
    </citation>
    <scope>NUCLEOTIDE SEQUENCE [LARGE SCALE GENOMIC DNA]</scope>
    <source>
        <strain evidence="6 7">NYU-BL-A3</strain>
    </source>
</reference>
<feature type="domain" description="4Fe-4S" evidence="5">
    <location>
        <begin position="29"/>
        <end position="88"/>
    </location>
</feature>
<dbReference type="EMBL" id="MPJW01000272">
    <property type="protein sequence ID" value="OLU36472.1"/>
    <property type="molecule type" value="Genomic_DNA"/>
</dbReference>
<evidence type="ECO:0000256" key="2">
    <source>
        <dbReference type="ARBA" id="ARBA00022723"/>
    </source>
</evidence>
<evidence type="ECO:0000256" key="3">
    <source>
        <dbReference type="ARBA" id="ARBA00023004"/>
    </source>
</evidence>
<dbReference type="AlphaFoldDB" id="A0A1U7NCS1"/>
<dbReference type="GO" id="GO:0051539">
    <property type="term" value="F:4 iron, 4 sulfur cluster binding"/>
    <property type="evidence" value="ECO:0007669"/>
    <property type="project" value="UniProtKB-KW"/>
</dbReference>
<dbReference type="PROSITE" id="PS51656">
    <property type="entry name" value="4FE4S"/>
    <property type="match status" value="1"/>
</dbReference>
<dbReference type="GO" id="GO:0046872">
    <property type="term" value="F:metal ion binding"/>
    <property type="evidence" value="ECO:0007669"/>
    <property type="project" value="UniProtKB-KW"/>
</dbReference>
<dbReference type="Gene3D" id="1.10.15.40">
    <property type="entry name" value="Electron transport complex subunit B, putative Fe-S cluster"/>
    <property type="match status" value="1"/>
</dbReference>
<sequence length="101" mass="10534">MLNAILMMLVLGALLGGGLGIAAKVFHVEPDERVDYVAANLPGYNCGGCGYPGCTGFADAMVSGDESNWKCKPASAEQKQKIIDYLKNTPGPDGKTVTIKG</sequence>
<gene>
    <name evidence="6" type="ORF">BO222_12500</name>
</gene>
<accession>A0A1U7NCS1</accession>
<keyword evidence="7" id="KW-1185">Reference proteome</keyword>
<keyword evidence="1" id="KW-0004">4Fe-4S</keyword>
<dbReference type="Pfam" id="PF04060">
    <property type="entry name" value="FeS"/>
    <property type="match status" value="1"/>
</dbReference>
<keyword evidence="4" id="KW-0411">Iron-sulfur</keyword>
<evidence type="ECO:0000256" key="1">
    <source>
        <dbReference type="ARBA" id="ARBA00022485"/>
    </source>
</evidence>
<organism evidence="6 7">
    <name type="scientific">Ileibacterium valens</name>
    <dbReference type="NCBI Taxonomy" id="1862668"/>
    <lineage>
        <taxon>Bacteria</taxon>
        <taxon>Bacillati</taxon>
        <taxon>Bacillota</taxon>
        <taxon>Erysipelotrichia</taxon>
        <taxon>Erysipelotrichales</taxon>
        <taxon>Erysipelotrichaceae</taxon>
        <taxon>Ileibacterium</taxon>
    </lineage>
</organism>
<name>A0A1U7NCS1_9FIRM</name>
<dbReference type="RefSeq" id="WP_075821091.1">
    <property type="nucleotide sequence ID" value="NZ_CAJUTZ010000033.1"/>
</dbReference>
<dbReference type="Proteomes" id="UP000186341">
    <property type="component" value="Unassembled WGS sequence"/>
</dbReference>
<evidence type="ECO:0000256" key="4">
    <source>
        <dbReference type="ARBA" id="ARBA00023014"/>
    </source>
</evidence>
<keyword evidence="2" id="KW-0479">Metal-binding</keyword>
<protein>
    <submittedName>
        <fullName evidence="6">Electron transporter RnfB</fullName>
    </submittedName>
</protein>